<dbReference type="EMBL" id="VSSQ01060659">
    <property type="protein sequence ID" value="MPN14067.1"/>
    <property type="molecule type" value="Genomic_DNA"/>
</dbReference>
<proteinExistence type="predicted"/>
<organism evidence="1">
    <name type="scientific">bioreactor metagenome</name>
    <dbReference type="NCBI Taxonomy" id="1076179"/>
    <lineage>
        <taxon>unclassified sequences</taxon>
        <taxon>metagenomes</taxon>
        <taxon>ecological metagenomes</taxon>
    </lineage>
</organism>
<gene>
    <name evidence="1" type="ORF">SDC9_161393</name>
</gene>
<comment type="caution">
    <text evidence="1">The sequence shown here is derived from an EMBL/GenBank/DDBJ whole genome shotgun (WGS) entry which is preliminary data.</text>
</comment>
<protein>
    <recommendedName>
        <fullName evidence="2">Outer membrane protein beta-barrel domain-containing protein</fullName>
    </recommendedName>
</protein>
<reference evidence="1" key="1">
    <citation type="submission" date="2019-08" db="EMBL/GenBank/DDBJ databases">
        <authorList>
            <person name="Kucharzyk K."/>
            <person name="Murdoch R.W."/>
            <person name="Higgins S."/>
            <person name="Loffler F."/>
        </authorList>
    </citation>
    <scope>NUCLEOTIDE SEQUENCE</scope>
</reference>
<evidence type="ECO:0008006" key="2">
    <source>
        <dbReference type="Google" id="ProtNLM"/>
    </source>
</evidence>
<sequence length="196" mass="22394">MYLRVSRYNKCNEMIKRLLILTLGLSICGLTYAQDQSDKVYRSTRLVPRFGINGQKGYGIEAGLYLNQFYTRPPYSGTTPPYSSSGFYLSSEISLSDFKKVIIGPKIGWELSVIGGTHGSFFGAEFINYTDFDKYSPALMLKIGIPLMWLNVGYGYTMFFENSLKDRIGKHRFTASYTINRKANQAYKRLQKNLSR</sequence>
<dbReference type="AlphaFoldDB" id="A0A645FI77"/>
<name>A0A645FI77_9ZZZZ</name>
<accession>A0A645FI77</accession>
<evidence type="ECO:0000313" key="1">
    <source>
        <dbReference type="EMBL" id="MPN14067.1"/>
    </source>
</evidence>